<dbReference type="RefSeq" id="WP_096352809.1">
    <property type="nucleotide sequence ID" value="NZ_AP017313.1"/>
</dbReference>
<keyword evidence="2" id="KW-1185">Reference proteome</keyword>
<sequence length="137" mass="15585">MKIKMPSIKQVGILLGGFLFCSFQNQPSLKGTWEFVGGIYNGKKEGAPTEYALHRKYNITGYEAFAIEKGYKTQKYEAGNYVFKGDTCVDTETFSAQPSKITNIPIHYIYTLKNDTLTLKGTLPTGMKVEEYWRKMK</sequence>
<dbReference type="AlphaFoldDB" id="A0A839SGD3"/>
<name>A0A839SGD3_9SPHI</name>
<gene>
    <name evidence="1" type="ORF">FHS11_002349</name>
</gene>
<comment type="caution">
    <text evidence="1">The sequence shown here is derived from an EMBL/GenBank/DDBJ whole genome shotgun (WGS) entry which is preliminary data.</text>
</comment>
<accession>A0A839SGD3</accession>
<proteinExistence type="predicted"/>
<evidence type="ECO:0000313" key="1">
    <source>
        <dbReference type="EMBL" id="MBB3055930.1"/>
    </source>
</evidence>
<evidence type="ECO:0000313" key="2">
    <source>
        <dbReference type="Proteomes" id="UP000539265"/>
    </source>
</evidence>
<reference evidence="1" key="1">
    <citation type="submission" date="2020-08" db="EMBL/GenBank/DDBJ databases">
        <title>Genomic Encyclopedia of Type Strains, Phase III (KMG-III): the genomes of soil and plant-associated and newly described type strains.</title>
        <authorList>
            <person name="Whitman W."/>
        </authorList>
    </citation>
    <scope>NUCLEOTIDE SEQUENCE [LARGE SCALE GENOMIC DNA]</scope>
    <source>
        <strain evidence="1">CECT 8628</strain>
    </source>
</reference>
<dbReference type="Proteomes" id="UP000539265">
    <property type="component" value="Unassembled WGS sequence"/>
</dbReference>
<evidence type="ECO:0008006" key="3">
    <source>
        <dbReference type="Google" id="ProtNLM"/>
    </source>
</evidence>
<dbReference type="OrthoDB" id="797882at2"/>
<organism evidence="1 2">
    <name type="scientific">Mucilaginibacter gotjawali</name>
    <dbReference type="NCBI Taxonomy" id="1550579"/>
    <lineage>
        <taxon>Bacteria</taxon>
        <taxon>Pseudomonadati</taxon>
        <taxon>Bacteroidota</taxon>
        <taxon>Sphingobacteriia</taxon>
        <taxon>Sphingobacteriales</taxon>
        <taxon>Sphingobacteriaceae</taxon>
        <taxon>Mucilaginibacter</taxon>
    </lineage>
</organism>
<protein>
    <recommendedName>
        <fullName evidence="3">Lipocalin-like domain-containing protein</fullName>
    </recommendedName>
</protein>
<dbReference type="EMBL" id="JACHWX010000005">
    <property type="protein sequence ID" value="MBB3055930.1"/>
    <property type="molecule type" value="Genomic_DNA"/>
</dbReference>